<keyword evidence="2" id="KW-0732">Signal</keyword>
<reference evidence="6 7" key="1">
    <citation type="journal article" date="2018" name="BMC Genomics">
        <title>Genomic evidence for intraspecific hybridization in a clonal and extremely halotolerant yeast.</title>
        <authorList>
            <person name="Gostincar C."/>
            <person name="Stajich J.E."/>
            <person name="Zupancic J."/>
            <person name="Zalar P."/>
            <person name="Gunde-Cimerman N."/>
        </authorList>
    </citation>
    <scope>NUCLEOTIDE SEQUENCE [LARGE SCALE GENOMIC DNA]</scope>
    <source>
        <strain evidence="5 7">EXF-6654</strain>
        <strain evidence="4 6">EXF-6656</strain>
    </source>
</reference>
<feature type="region of interest" description="Disordered" evidence="1">
    <location>
        <begin position="280"/>
        <end position="308"/>
    </location>
</feature>
<dbReference type="OrthoDB" id="2138282at2759"/>
<dbReference type="AlphaFoldDB" id="A0A3M6WJP0"/>
<feature type="compositionally biased region" description="Low complexity" evidence="1">
    <location>
        <begin position="79"/>
        <end position="94"/>
    </location>
</feature>
<gene>
    <name evidence="5" type="ORF">D0868_14039</name>
    <name evidence="4" type="ORF">D0869_08933</name>
</gene>
<evidence type="ECO:0000313" key="7">
    <source>
        <dbReference type="Proteomes" id="UP000282582"/>
    </source>
</evidence>
<evidence type="ECO:0000313" key="5">
    <source>
        <dbReference type="EMBL" id="RMX91355.1"/>
    </source>
</evidence>
<organism evidence="4 6">
    <name type="scientific">Hortaea werneckii</name>
    <name type="common">Black yeast</name>
    <name type="synonym">Cladosporium werneckii</name>
    <dbReference type="NCBI Taxonomy" id="91943"/>
    <lineage>
        <taxon>Eukaryota</taxon>
        <taxon>Fungi</taxon>
        <taxon>Dikarya</taxon>
        <taxon>Ascomycota</taxon>
        <taxon>Pezizomycotina</taxon>
        <taxon>Dothideomycetes</taxon>
        <taxon>Dothideomycetidae</taxon>
        <taxon>Mycosphaerellales</taxon>
        <taxon>Teratosphaeriaceae</taxon>
        <taxon>Hortaea</taxon>
    </lineage>
</organism>
<feature type="chain" id="PRO_5033384220" description="CREG-like beta-barrel domain-containing protein" evidence="2">
    <location>
        <begin position="17"/>
        <end position="308"/>
    </location>
</feature>
<dbReference type="PANTHER" id="PTHR37273">
    <property type="entry name" value="CHROMOSOME 8, WHOLE GENOME SHOTGUN SEQUENCE"/>
    <property type="match status" value="1"/>
</dbReference>
<protein>
    <recommendedName>
        <fullName evidence="3">CREG-like beta-barrel domain-containing protein</fullName>
    </recommendedName>
</protein>
<dbReference type="Proteomes" id="UP000282582">
    <property type="component" value="Unassembled WGS sequence"/>
</dbReference>
<dbReference type="InterPro" id="IPR055343">
    <property type="entry name" value="CREG_beta-barrel"/>
</dbReference>
<dbReference type="PANTHER" id="PTHR37273:SF1">
    <property type="entry name" value="ADL397C-AP"/>
    <property type="match status" value="1"/>
</dbReference>
<evidence type="ECO:0000313" key="4">
    <source>
        <dbReference type="EMBL" id="RMX78631.1"/>
    </source>
</evidence>
<feature type="signal peptide" evidence="2">
    <location>
        <begin position="1"/>
        <end position="16"/>
    </location>
</feature>
<proteinExistence type="predicted"/>
<evidence type="ECO:0000259" key="3">
    <source>
        <dbReference type="Pfam" id="PF13883"/>
    </source>
</evidence>
<comment type="caution">
    <text evidence="4">The sequence shown here is derived from an EMBL/GenBank/DDBJ whole genome shotgun (WGS) entry which is preliminary data.</text>
</comment>
<feature type="region of interest" description="Disordered" evidence="1">
    <location>
        <begin position="79"/>
        <end position="104"/>
    </location>
</feature>
<feature type="domain" description="CREG-like beta-barrel" evidence="3">
    <location>
        <begin position="49"/>
        <end position="242"/>
    </location>
</feature>
<dbReference type="Proteomes" id="UP000281245">
    <property type="component" value="Unassembled WGS sequence"/>
</dbReference>
<accession>A0A3M6WJP0</accession>
<evidence type="ECO:0000256" key="2">
    <source>
        <dbReference type="SAM" id="SignalP"/>
    </source>
</evidence>
<dbReference type="Gene3D" id="2.30.110.10">
    <property type="entry name" value="Electron Transport, Fmn-binding Protein, Chain A"/>
    <property type="match status" value="1"/>
</dbReference>
<evidence type="ECO:0000313" key="6">
    <source>
        <dbReference type="Proteomes" id="UP000281245"/>
    </source>
</evidence>
<dbReference type="VEuPathDB" id="FungiDB:BTJ68_14063"/>
<evidence type="ECO:0000256" key="1">
    <source>
        <dbReference type="SAM" id="MobiDB-lite"/>
    </source>
</evidence>
<dbReference type="EMBL" id="QWIK01001984">
    <property type="protein sequence ID" value="RMX91355.1"/>
    <property type="molecule type" value="Genomic_DNA"/>
</dbReference>
<dbReference type="EMBL" id="QWIJ01000803">
    <property type="protein sequence ID" value="RMX78631.1"/>
    <property type="molecule type" value="Genomic_DNA"/>
</dbReference>
<name>A0A3M6WJP0_HORWE</name>
<dbReference type="Pfam" id="PF13883">
    <property type="entry name" value="CREG_beta-barrel"/>
    <property type="match status" value="1"/>
</dbReference>
<dbReference type="SUPFAM" id="SSF50475">
    <property type="entry name" value="FMN-binding split barrel"/>
    <property type="match status" value="1"/>
</dbReference>
<sequence>MVHTLWLAALASTASARSLLLPPILQQDPAYQHDPSSLKQDDDEPFHFPTVHESAVMARRIMHLSSLSTLVTTFPINTTTTTPSQSDSSDFTSQELSAWQSRPADLGGSPIGLMEYYSDCEPDTGNPTLLAIDIATPYRNFAQGSNISMEIRWWPRQSTHYTSSNTVHDDDADTLPVKHREDDDDIPTPHTPAALPRFSLHGYLEPIPAGDLARHLVPACFMRSHPDSALWQPGNDIHSSHFNLSPHPLPGEHLVTPASTQTNPINLNEDRPSSHLYFEKENQKSTTPRTANRAPSLVIPTGCHQLSK</sequence>
<dbReference type="InterPro" id="IPR012349">
    <property type="entry name" value="Split_barrel_FMN-bd"/>
</dbReference>